<feature type="compositionally biased region" description="Acidic residues" evidence="8">
    <location>
        <begin position="146"/>
        <end position="161"/>
    </location>
</feature>
<dbReference type="KEGG" id="vg:25396021"/>
<proteinExistence type="inferred from homology"/>
<keyword evidence="5 7" id="KW-1081">Inhibition of host apoptosis by viral BCL2-like protein</keyword>
<dbReference type="Proteomes" id="UP000162613">
    <property type="component" value="Segment"/>
</dbReference>
<evidence type="ECO:0000256" key="1">
    <source>
        <dbReference type="ARBA" id="ARBA00010275"/>
    </source>
</evidence>
<evidence type="ECO:0000256" key="7">
    <source>
        <dbReference type="RuleBase" id="RU364111"/>
    </source>
</evidence>
<reference evidence="9 10" key="1">
    <citation type="journal article" date="2015" name="Virology">
        <title>Characterization of a novel adenovirus isolated from a skunk.</title>
        <authorList>
            <person name="Kozak R.A."/>
            <person name="Ackford J.G."/>
            <person name="Slaine P."/>
            <person name="Li A."/>
            <person name="Carman S."/>
            <person name="Campbell D."/>
            <person name="Welch M.K."/>
            <person name="Kropinski A.M."/>
            <person name="Nagy E."/>
        </authorList>
    </citation>
    <scope>NUCLEOTIDE SEQUENCE [LARGE SCALE GENOMIC DNA]</scope>
    <source>
        <strain evidence="9">SkAdV-PB1</strain>
    </source>
</reference>
<gene>
    <name evidence="9" type="primary">02</name>
</gene>
<name>A0A0K0MGC6_9ADEN</name>
<dbReference type="GeneID" id="25396021"/>
<keyword evidence="4 7" id="KW-0945">Host-virus interaction</keyword>
<evidence type="ECO:0000256" key="8">
    <source>
        <dbReference type="SAM" id="MobiDB-lite"/>
    </source>
</evidence>
<evidence type="ECO:0000256" key="5">
    <source>
        <dbReference type="ARBA" id="ARBA00023189"/>
    </source>
</evidence>
<keyword evidence="3 7" id="KW-0244">Early protein</keyword>
<dbReference type="InterPro" id="IPR002924">
    <property type="entry name" value="Adenovir_t-Ag_E1B_19kDa"/>
</dbReference>
<evidence type="ECO:0000313" key="9">
    <source>
        <dbReference type="EMBL" id="AKC34838.1"/>
    </source>
</evidence>
<evidence type="ECO:0000313" key="10">
    <source>
        <dbReference type="Proteomes" id="UP000162613"/>
    </source>
</evidence>
<dbReference type="Pfam" id="PF01691">
    <property type="entry name" value="Adeno_E1B_19K"/>
    <property type="match status" value="1"/>
</dbReference>
<dbReference type="OrthoDB" id="20308at10239"/>
<feature type="region of interest" description="Disordered" evidence="8">
    <location>
        <begin position="140"/>
        <end position="182"/>
    </location>
</feature>
<dbReference type="PROSITE" id="PS50062">
    <property type="entry name" value="BCL2_FAMILY"/>
    <property type="match status" value="1"/>
</dbReference>
<dbReference type="InterPro" id="IPR002475">
    <property type="entry name" value="Bcl2-like"/>
</dbReference>
<protein>
    <recommendedName>
        <fullName evidence="2 7">E1B protein, small T-antigen</fullName>
    </recommendedName>
</protein>
<evidence type="ECO:0000256" key="2">
    <source>
        <dbReference type="ARBA" id="ARBA00013796"/>
    </source>
</evidence>
<dbReference type="RefSeq" id="YP_009162584.1">
    <property type="nucleotide sequence ID" value="NC_027708.1"/>
</dbReference>
<evidence type="ECO:0000256" key="6">
    <source>
        <dbReference type="ARBA" id="ARBA00023323"/>
    </source>
</evidence>
<evidence type="ECO:0000256" key="3">
    <source>
        <dbReference type="ARBA" id="ARBA00022518"/>
    </source>
</evidence>
<organism evidence="9 10">
    <name type="scientific">Skunk adenovirus 1</name>
    <dbReference type="NCBI Taxonomy" id="2698728"/>
    <lineage>
        <taxon>Viruses</taxon>
        <taxon>Varidnaviria</taxon>
        <taxon>Bamfordvirae</taxon>
        <taxon>Preplasmiviricota</taxon>
        <taxon>Polisuviricotina</taxon>
        <taxon>Pharingeaviricetes</taxon>
        <taxon>Rowavirales</taxon>
        <taxon>Adenoviridae</taxon>
        <taxon>Mastadenovirus</taxon>
        <taxon>Mastadenovirus trianonense</taxon>
        <taxon>Skunk mastadenovirus A</taxon>
    </lineage>
</organism>
<keyword evidence="6 7" id="KW-1119">Modulation of host cell apoptosis by virus</keyword>
<keyword evidence="10" id="KW-1185">Reference proteome</keyword>
<comment type="similarity">
    <text evidence="1 7">Belongs to the adenoviridae E1B 19 kDa protein family.</text>
</comment>
<accession>A0A0K0MGC6</accession>
<dbReference type="GO" id="GO:0033668">
    <property type="term" value="P:symbiont-mediated suppression of host apoptosis"/>
    <property type="evidence" value="ECO:0007669"/>
    <property type="project" value="UniProtKB-KW"/>
</dbReference>
<dbReference type="EMBL" id="KP238322">
    <property type="protein sequence ID" value="AKC34838.1"/>
    <property type="molecule type" value="Genomic_DNA"/>
</dbReference>
<evidence type="ECO:0000256" key="4">
    <source>
        <dbReference type="ARBA" id="ARBA00022581"/>
    </source>
</evidence>
<sequence length="182" mass="20784">MDILQLCSSYSQFRGIIRGTTYRAGWVRRWCFHPLTDIVANLAEDFDTRYWLALPLGHPYWELLKRGYTFAGNPDLFGGVDLSTRGRALAFLGFLTFILRNWPPDSVVPSEARIDLVCVPAWTKIQMWTQTLQLLEEMQTARAMPEEEEEGLTSPSDEEVASDSTDQPDPHSDEDPFPPETE</sequence>